<dbReference type="OrthoDB" id="2189011at2759"/>
<dbReference type="InterPro" id="IPR031495">
    <property type="entry name" value="DUF5100"/>
</dbReference>
<evidence type="ECO:0000313" key="2">
    <source>
        <dbReference type="Proteomes" id="UP000053780"/>
    </source>
</evidence>
<dbReference type="VEuPathDB" id="MicrosporidiaDB:NAPIS_ORF01024"/>
<dbReference type="EMBL" id="KE647143">
    <property type="protein sequence ID" value="EQB61399.1"/>
    <property type="molecule type" value="Genomic_DNA"/>
</dbReference>
<protein>
    <submittedName>
        <fullName evidence="1">Uncharacterized protein</fullName>
    </submittedName>
</protein>
<sequence>MSYSENINKLKKASNFDLSNLKQIIDNFLPLQSYFFNVKNEDMCYVPMEANFQIPNVFLKTTINTACKKYIQENIEKNDFSKQINIIIEELDLFSFIDKHNDYNEVVTCDQSVLDELLSKKYRL</sequence>
<name>T0LAD3_9MICR</name>
<evidence type="ECO:0000313" key="1">
    <source>
        <dbReference type="EMBL" id="EQB61399.1"/>
    </source>
</evidence>
<gene>
    <name evidence="1" type="ORF">NAPIS_ORF01024</name>
</gene>
<dbReference type="Proteomes" id="UP000053780">
    <property type="component" value="Unassembled WGS sequence"/>
</dbReference>
<accession>T0LAD3</accession>
<organism evidence="1 2">
    <name type="scientific">Vairimorpha apis BRL 01</name>
    <dbReference type="NCBI Taxonomy" id="1037528"/>
    <lineage>
        <taxon>Eukaryota</taxon>
        <taxon>Fungi</taxon>
        <taxon>Fungi incertae sedis</taxon>
        <taxon>Microsporidia</taxon>
        <taxon>Nosematidae</taxon>
        <taxon>Vairimorpha</taxon>
    </lineage>
</organism>
<dbReference type="AlphaFoldDB" id="T0LAD3"/>
<dbReference type="Pfam" id="PF17029">
    <property type="entry name" value="DUF5100"/>
    <property type="match status" value="1"/>
</dbReference>
<keyword evidence="2" id="KW-1185">Reference proteome</keyword>
<reference evidence="1 2" key="1">
    <citation type="journal article" date="2013" name="BMC Genomics">
        <title>Genome sequencing and comparative genomics of honey bee microsporidia, Nosema apis reveal novel insights into host-parasite interactions.</title>
        <authorList>
            <person name="Chen Yp."/>
            <person name="Pettis J.S."/>
            <person name="Zhao Y."/>
            <person name="Liu X."/>
            <person name="Tallon L.J."/>
            <person name="Sadzewicz L.D."/>
            <person name="Li R."/>
            <person name="Zheng H."/>
            <person name="Huang S."/>
            <person name="Zhang X."/>
            <person name="Hamilton M.C."/>
            <person name="Pernal S.F."/>
            <person name="Melathopoulos A.P."/>
            <person name="Yan X."/>
            <person name="Evans J.D."/>
        </authorList>
    </citation>
    <scope>NUCLEOTIDE SEQUENCE [LARGE SCALE GENOMIC DNA]</scope>
    <source>
        <strain evidence="1 2">BRL 01</strain>
    </source>
</reference>
<dbReference type="HOGENOM" id="CLU_1959557_0_0_1"/>
<proteinExistence type="predicted"/>